<keyword evidence="3" id="KW-1185">Reference proteome</keyword>
<evidence type="ECO:0000313" key="2">
    <source>
        <dbReference type="EMBL" id="RDX48711.1"/>
    </source>
</evidence>
<dbReference type="Proteomes" id="UP000256964">
    <property type="component" value="Unassembled WGS sequence"/>
</dbReference>
<accession>A0A371D842</accession>
<reference evidence="2 3" key="1">
    <citation type="journal article" date="2018" name="Biotechnol. Biofuels">
        <title>Integrative visual omics of the white-rot fungus Polyporus brumalis exposes the biotechnological potential of its oxidative enzymes for delignifying raw plant biomass.</title>
        <authorList>
            <person name="Miyauchi S."/>
            <person name="Rancon A."/>
            <person name="Drula E."/>
            <person name="Hage H."/>
            <person name="Chaduli D."/>
            <person name="Favel A."/>
            <person name="Grisel S."/>
            <person name="Henrissat B."/>
            <person name="Herpoel-Gimbert I."/>
            <person name="Ruiz-Duenas F.J."/>
            <person name="Chevret D."/>
            <person name="Hainaut M."/>
            <person name="Lin J."/>
            <person name="Wang M."/>
            <person name="Pangilinan J."/>
            <person name="Lipzen A."/>
            <person name="Lesage-Meessen L."/>
            <person name="Navarro D."/>
            <person name="Riley R."/>
            <person name="Grigoriev I.V."/>
            <person name="Zhou S."/>
            <person name="Raouche S."/>
            <person name="Rosso M.N."/>
        </authorList>
    </citation>
    <scope>NUCLEOTIDE SEQUENCE [LARGE SCALE GENOMIC DNA]</scope>
    <source>
        <strain evidence="2 3">BRFM 1820</strain>
    </source>
</reference>
<protein>
    <submittedName>
        <fullName evidence="2">Uncharacterized protein</fullName>
    </submittedName>
</protein>
<name>A0A371D842_9APHY</name>
<proteinExistence type="predicted"/>
<organism evidence="2 3">
    <name type="scientific">Lentinus brumalis</name>
    <dbReference type="NCBI Taxonomy" id="2498619"/>
    <lineage>
        <taxon>Eukaryota</taxon>
        <taxon>Fungi</taxon>
        <taxon>Dikarya</taxon>
        <taxon>Basidiomycota</taxon>
        <taxon>Agaricomycotina</taxon>
        <taxon>Agaricomycetes</taxon>
        <taxon>Polyporales</taxon>
        <taxon>Polyporaceae</taxon>
        <taxon>Lentinus</taxon>
    </lineage>
</organism>
<dbReference type="EMBL" id="KZ857410">
    <property type="protein sequence ID" value="RDX48711.1"/>
    <property type="molecule type" value="Genomic_DNA"/>
</dbReference>
<evidence type="ECO:0000256" key="1">
    <source>
        <dbReference type="SAM" id="MobiDB-lite"/>
    </source>
</evidence>
<feature type="region of interest" description="Disordered" evidence="1">
    <location>
        <begin position="1"/>
        <end position="22"/>
    </location>
</feature>
<evidence type="ECO:0000313" key="3">
    <source>
        <dbReference type="Proteomes" id="UP000256964"/>
    </source>
</evidence>
<dbReference type="AlphaFoldDB" id="A0A371D842"/>
<gene>
    <name evidence="2" type="ORF">OH76DRAFT_651157</name>
</gene>
<sequence length="155" mass="16868">MTSQKVEEETSCWPLPHRRHSSECEPCLARSALVSSMSVPPPCRDSSPVGKDSDEGKSLESDAALSRMIAISPIRVSLDLFRPSTIPVRFGILCSLDRHLDDAHSISFNAACFRRGSCKSVLHRIEVSCREIVLARVVSGVASWKLSKSSAETAG</sequence>
<feature type="region of interest" description="Disordered" evidence="1">
    <location>
        <begin position="36"/>
        <end position="58"/>
    </location>
</feature>